<dbReference type="InterPro" id="IPR026169">
    <property type="entry name" value="MIEAP"/>
</dbReference>
<feature type="compositionally biased region" description="Basic and acidic residues" evidence="13">
    <location>
        <begin position="178"/>
        <end position="188"/>
    </location>
</feature>
<evidence type="ECO:0000313" key="16">
    <source>
        <dbReference type="Proteomes" id="UP000242188"/>
    </source>
</evidence>
<dbReference type="EMBL" id="NEDP02001613">
    <property type="protein sequence ID" value="OWF52902.1"/>
    <property type="molecule type" value="Genomic_DNA"/>
</dbReference>
<dbReference type="GO" id="GO:0035695">
    <property type="term" value="P:mitophagy by internal vacuole formation"/>
    <property type="evidence" value="ECO:0007669"/>
    <property type="project" value="TreeGrafter"/>
</dbReference>
<evidence type="ECO:0000256" key="7">
    <source>
        <dbReference type="ARBA" id="ARBA00022787"/>
    </source>
</evidence>
<evidence type="ECO:0000256" key="9">
    <source>
        <dbReference type="ARBA" id="ARBA00023121"/>
    </source>
</evidence>
<evidence type="ECO:0000256" key="5">
    <source>
        <dbReference type="ARBA" id="ARBA00019863"/>
    </source>
</evidence>
<keyword evidence="10" id="KW-0496">Mitochondrion</keyword>
<dbReference type="PANTHER" id="PTHR21771:SF0">
    <property type="entry name" value="MITOCHONDRIA-EATING PROTEIN"/>
    <property type="match status" value="1"/>
</dbReference>
<keyword evidence="8" id="KW-0175">Coiled coil</keyword>
<evidence type="ECO:0000259" key="14">
    <source>
        <dbReference type="Pfam" id="PF16026"/>
    </source>
</evidence>
<evidence type="ECO:0000256" key="13">
    <source>
        <dbReference type="SAM" id="MobiDB-lite"/>
    </source>
</evidence>
<feature type="compositionally biased region" description="Pro residues" evidence="13">
    <location>
        <begin position="199"/>
        <end position="212"/>
    </location>
</feature>
<feature type="region of interest" description="Disordered" evidence="13">
    <location>
        <begin position="178"/>
        <end position="230"/>
    </location>
</feature>
<keyword evidence="9" id="KW-0446">Lipid-binding</keyword>
<evidence type="ECO:0000256" key="8">
    <source>
        <dbReference type="ARBA" id="ARBA00023054"/>
    </source>
</evidence>
<dbReference type="PANTHER" id="PTHR21771">
    <property type="entry name" value="MITOCHONDRIA-EATING PROTEIN-RELATED"/>
    <property type="match status" value="1"/>
</dbReference>
<evidence type="ECO:0000256" key="3">
    <source>
        <dbReference type="ARBA" id="ARBA00004496"/>
    </source>
</evidence>
<protein>
    <recommendedName>
        <fullName evidence="5">Mitochondria-eating protein</fullName>
    </recommendedName>
    <alternativeName>
        <fullName evidence="12">Spermatogenesis-associated protein 18</fullName>
    </alternativeName>
</protein>
<evidence type="ECO:0000256" key="6">
    <source>
        <dbReference type="ARBA" id="ARBA00022490"/>
    </source>
</evidence>
<feature type="domain" description="Mitochondria-eating protein C-terminal" evidence="14">
    <location>
        <begin position="247"/>
        <end position="454"/>
    </location>
</feature>
<evidence type="ECO:0000256" key="12">
    <source>
        <dbReference type="ARBA" id="ARBA00032687"/>
    </source>
</evidence>
<dbReference type="GO" id="GO:0005741">
    <property type="term" value="C:mitochondrial outer membrane"/>
    <property type="evidence" value="ECO:0007669"/>
    <property type="project" value="UniProtKB-SubCell"/>
</dbReference>
<keyword evidence="7" id="KW-1000">Mitochondrion outer membrane</keyword>
<evidence type="ECO:0000313" key="15">
    <source>
        <dbReference type="EMBL" id="OWF52902.1"/>
    </source>
</evidence>
<gene>
    <name evidence="15" type="ORF">KP79_PYT12893</name>
</gene>
<comment type="subcellular location">
    <subcellularLocation>
        <location evidence="3">Cytoplasm</location>
    </subcellularLocation>
    <subcellularLocation>
        <location evidence="2">Mitochondrion matrix</location>
    </subcellularLocation>
    <subcellularLocation>
        <location evidence="1">Mitochondrion outer membrane</location>
    </subcellularLocation>
</comment>
<comment type="caution">
    <text evidence="15">The sequence shown here is derived from an EMBL/GenBank/DDBJ whole genome shotgun (WGS) entry which is preliminary data.</text>
</comment>
<evidence type="ECO:0000256" key="11">
    <source>
        <dbReference type="ARBA" id="ARBA00023136"/>
    </source>
</evidence>
<feature type="region of interest" description="Disordered" evidence="13">
    <location>
        <begin position="86"/>
        <end position="106"/>
    </location>
</feature>
<keyword evidence="16" id="KW-1185">Reference proteome</keyword>
<organism evidence="15 16">
    <name type="scientific">Mizuhopecten yessoensis</name>
    <name type="common">Japanese scallop</name>
    <name type="synonym">Patinopecten yessoensis</name>
    <dbReference type="NCBI Taxonomy" id="6573"/>
    <lineage>
        <taxon>Eukaryota</taxon>
        <taxon>Metazoa</taxon>
        <taxon>Spiralia</taxon>
        <taxon>Lophotrochozoa</taxon>
        <taxon>Mollusca</taxon>
        <taxon>Bivalvia</taxon>
        <taxon>Autobranchia</taxon>
        <taxon>Pteriomorphia</taxon>
        <taxon>Pectinida</taxon>
        <taxon>Pectinoidea</taxon>
        <taxon>Pectinidae</taxon>
        <taxon>Mizuhopecten</taxon>
    </lineage>
</organism>
<keyword evidence="11" id="KW-0472">Membrane</keyword>
<evidence type="ECO:0000256" key="4">
    <source>
        <dbReference type="ARBA" id="ARBA00008233"/>
    </source>
</evidence>
<reference evidence="15 16" key="1">
    <citation type="journal article" date="2017" name="Nat. Ecol. Evol.">
        <title>Scallop genome provides insights into evolution of bilaterian karyotype and development.</title>
        <authorList>
            <person name="Wang S."/>
            <person name="Zhang J."/>
            <person name="Jiao W."/>
            <person name="Li J."/>
            <person name="Xun X."/>
            <person name="Sun Y."/>
            <person name="Guo X."/>
            <person name="Huan P."/>
            <person name="Dong B."/>
            <person name="Zhang L."/>
            <person name="Hu X."/>
            <person name="Sun X."/>
            <person name="Wang J."/>
            <person name="Zhao C."/>
            <person name="Wang Y."/>
            <person name="Wang D."/>
            <person name="Huang X."/>
            <person name="Wang R."/>
            <person name="Lv J."/>
            <person name="Li Y."/>
            <person name="Zhang Z."/>
            <person name="Liu B."/>
            <person name="Lu W."/>
            <person name="Hui Y."/>
            <person name="Liang J."/>
            <person name="Zhou Z."/>
            <person name="Hou R."/>
            <person name="Li X."/>
            <person name="Liu Y."/>
            <person name="Li H."/>
            <person name="Ning X."/>
            <person name="Lin Y."/>
            <person name="Zhao L."/>
            <person name="Xing Q."/>
            <person name="Dou J."/>
            <person name="Li Y."/>
            <person name="Mao J."/>
            <person name="Guo H."/>
            <person name="Dou H."/>
            <person name="Li T."/>
            <person name="Mu C."/>
            <person name="Jiang W."/>
            <person name="Fu Q."/>
            <person name="Fu X."/>
            <person name="Miao Y."/>
            <person name="Liu J."/>
            <person name="Yu Q."/>
            <person name="Li R."/>
            <person name="Liao H."/>
            <person name="Li X."/>
            <person name="Kong Y."/>
            <person name="Jiang Z."/>
            <person name="Chourrout D."/>
            <person name="Li R."/>
            <person name="Bao Z."/>
        </authorList>
    </citation>
    <scope>NUCLEOTIDE SEQUENCE [LARGE SCALE GENOMIC DNA]</scope>
    <source>
        <strain evidence="15 16">PY_sf001</strain>
    </source>
</reference>
<dbReference type="GO" id="GO:0005759">
    <property type="term" value="C:mitochondrial matrix"/>
    <property type="evidence" value="ECO:0007669"/>
    <property type="project" value="UniProtKB-SubCell"/>
</dbReference>
<accession>A0A210QW65</accession>
<evidence type="ECO:0000256" key="2">
    <source>
        <dbReference type="ARBA" id="ARBA00004305"/>
    </source>
</evidence>
<proteinExistence type="inferred from homology"/>
<dbReference type="AlphaFoldDB" id="A0A210QW65"/>
<evidence type="ECO:0000256" key="10">
    <source>
        <dbReference type="ARBA" id="ARBA00023128"/>
    </source>
</evidence>
<keyword evidence="6" id="KW-0963">Cytoplasm</keyword>
<dbReference type="Pfam" id="PF16026">
    <property type="entry name" value="MIEAP"/>
    <property type="match status" value="1"/>
</dbReference>
<sequence length="456" mass="52059">MADKKDLLAEAKSFCDGLSNVFMLKKRDAQTRHLLEKAKSLVEALAAEHQKQSGTKSTPPRQARGSGGMGQLWTKLEELKRENELLKRKGKAQDDRGTSGTKTQGPGEVIISELHKAKQENEVLRNRNEKLEVSNREMEAVAVSVQDEYKRSKVALETTQKSMETVLKEYRHMEDSLKSAKTENDTLKQRVTQSVKPLPTSPKPLPPKPVAKPVPKARSMSHGHVEPLDRCRSGNRVQTETLSERCRPSNVAMLYTSLESQEWVDAKEALEDDYDFEEENIIQFLCTILMEAFKTCKEVHETLKATIAELLKKPTLAVSLDFGGEINYRYKLPDCLTDGVGQQLRQHYDEIESETIVNIMSKKLAKDYRSFAENNCLQHKSIYKYMHACATVTWQMVVQQPQMYLTVDDKKFDDDKHKLWWSCDQKSANNVDFFIWPALYDYKNGILLVKGCVYAS</sequence>
<feature type="region of interest" description="Disordered" evidence="13">
    <location>
        <begin position="46"/>
        <end position="70"/>
    </location>
</feature>
<dbReference type="GO" id="GO:0035694">
    <property type="term" value="P:mitochondrial protein catabolic process"/>
    <property type="evidence" value="ECO:0007669"/>
    <property type="project" value="InterPro"/>
</dbReference>
<feature type="compositionally biased region" description="Basic and acidic residues" evidence="13">
    <location>
        <begin position="86"/>
        <end position="97"/>
    </location>
</feature>
<comment type="similarity">
    <text evidence="4">Belongs to the MIEAP family.</text>
</comment>
<dbReference type="OrthoDB" id="6105707at2759"/>
<name>A0A210QW65_MIZYE</name>
<evidence type="ECO:0000256" key="1">
    <source>
        <dbReference type="ARBA" id="ARBA00004294"/>
    </source>
</evidence>
<dbReference type="InterPro" id="IPR031981">
    <property type="entry name" value="MIEAP_C"/>
</dbReference>
<dbReference type="GO" id="GO:0008289">
    <property type="term" value="F:lipid binding"/>
    <property type="evidence" value="ECO:0007669"/>
    <property type="project" value="UniProtKB-KW"/>
</dbReference>
<dbReference type="Proteomes" id="UP000242188">
    <property type="component" value="Unassembled WGS sequence"/>
</dbReference>